<keyword evidence="4" id="KW-1185">Reference proteome</keyword>
<reference evidence="3 4" key="1">
    <citation type="submission" date="2020-08" db="EMBL/GenBank/DDBJ databases">
        <title>Genomic Encyclopedia of Type Strains, Phase IV (KMG-IV): sequencing the most valuable type-strain genomes for metagenomic binning, comparative biology and taxonomic classification.</title>
        <authorList>
            <person name="Goeker M."/>
        </authorList>
    </citation>
    <scope>NUCLEOTIDE SEQUENCE [LARGE SCALE GENOMIC DNA]</scope>
    <source>
        <strain evidence="3 4">DSM 29007</strain>
    </source>
</reference>
<feature type="domain" description="Peptidase C39" evidence="2">
    <location>
        <begin position="8"/>
        <end position="127"/>
    </location>
</feature>
<dbReference type="GO" id="GO:0008233">
    <property type="term" value="F:peptidase activity"/>
    <property type="evidence" value="ECO:0007669"/>
    <property type="project" value="InterPro"/>
</dbReference>
<dbReference type="SUPFAM" id="SSF52540">
    <property type="entry name" value="P-loop containing nucleoside triphosphate hydrolases"/>
    <property type="match status" value="1"/>
</dbReference>
<comment type="caution">
    <text evidence="3">The sequence shown here is derived from an EMBL/GenBank/DDBJ whole genome shotgun (WGS) entry which is preliminary data.</text>
</comment>
<accession>A0A841H0R7</accession>
<dbReference type="GO" id="GO:0005524">
    <property type="term" value="F:ATP binding"/>
    <property type="evidence" value="ECO:0007669"/>
    <property type="project" value="InterPro"/>
</dbReference>
<dbReference type="GO" id="GO:0016020">
    <property type="term" value="C:membrane"/>
    <property type="evidence" value="ECO:0007669"/>
    <property type="project" value="InterPro"/>
</dbReference>
<dbReference type="Proteomes" id="UP000582837">
    <property type="component" value="Unassembled WGS sequence"/>
</dbReference>
<protein>
    <submittedName>
        <fullName evidence="3">ABC-type transport system involved in cytochrome bd biosynthesis fused ATPase/permease subunit</fullName>
    </submittedName>
</protein>
<evidence type="ECO:0000313" key="4">
    <source>
        <dbReference type="Proteomes" id="UP000582837"/>
    </source>
</evidence>
<dbReference type="Gene3D" id="3.90.70.10">
    <property type="entry name" value="Cysteine proteinases"/>
    <property type="match status" value="1"/>
</dbReference>
<evidence type="ECO:0000313" key="3">
    <source>
        <dbReference type="EMBL" id="MBB6071607.1"/>
    </source>
</evidence>
<dbReference type="Pfam" id="PF03412">
    <property type="entry name" value="Peptidase_C39"/>
    <property type="match status" value="1"/>
</dbReference>
<dbReference type="PROSITE" id="PS50990">
    <property type="entry name" value="PEPTIDASE_C39"/>
    <property type="match status" value="1"/>
</dbReference>
<dbReference type="InterPro" id="IPR027417">
    <property type="entry name" value="P-loop_NTPase"/>
</dbReference>
<proteinExistence type="predicted"/>
<dbReference type="GO" id="GO:0006508">
    <property type="term" value="P:proteolysis"/>
    <property type="evidence" value="ECO:0007669"/>
    <property type="project" value="InterPro"/>
</dbReference>
<feature type="transmembrane region" description="Helical" evidence="1">
    <location>
        <begin position="280"/>
        <end position="313"/>
    </location>
</feature>
<sequence length="668" mass="68795">MRVPLIRQSGASDCGVAVLEMVLRHYGLPCERHELRRALGGTEGGSTLESLRDAARALGLDAEGFDAPLEMLGEVPTPAILHWRQGHFVVLEGFSGGLACIADPARGRLRMSRAELSGMYGGTALVLEPAHPAALAVGRSAEEAGPVRALLAPWLRAERGRILDLGAAAAGMAAAASASAWGAGRARSALDGGWMDAAPSLSAAVVAAALAAGLGLYAAGVESALRRTLAAFLAGRFARVAAGAPYDYLASRTPRFLGNLAGDIDPTVNPRIPPLRCMRLLALALAGTATVLGISGMTGGVLAAALAAIAAGAEWRARRWNRRAARWRPRVQAAREWAWAVLARPAELRAAGSLTAALARWNQAREQAQAAVAGEPVTAPGPHAAGLGVAFVVLALLTSPLAPGDALAVLLLGTAALTATHVLAGDLQLLRGWMRTLATLADAEREAPRPTDIRPSGSGTLHCRAARYAAGGRERLSSTTLEANTGAAIGVTGDAEARAALAQLILGLVPPSGGEVTVGGVPVWGMEEARRGPVCAGVLSGAHPVPGTLLDNFRVVHPACTRADVLDACARVGLSGWLAALPLAELTPLTPAVLRGEVPRLLCLARLLPRLPRVLVLDGTLDELDAERARALALDLGALPCTVVLCTGRPEIIPPAFRSIHLSSSPAA</sequence>
<dbReference type="InterPro" id="IPR005074">
    <property type="entry name" value="Peptidase_C39"/>
</dbReference>
<keyword evidence="1" id="KW-1133">Transmembrane helix</keyword>
<dbReference type="Gene3D" id="3.40.50.300">
    <property type="entry name" value="P-loop containing nucleotide triphosphate hydrolases"/>
    <property type="match status" value="1"/>
</dbReference>
<organism evidence="3 4">
    <name type="scientific">Longimicrobium terrae</name>
    <dbReference type="NCBI Taxonomy" id="1639882"/>
    <lineage>
        <taxon>Bacteria</taxon>
        <taxon>Pseudomonadati</taxon>
        <taxon>Gemmatimonadota</taxon>
        <taxon>Longimicrobiia</taxon>
        <taxon>Longimicrobiales</taxon>
        <taxon>Longimicrobiaceae</taxon>
        <taxon>Longimicrobium</taxon>
    </lineage>
</organism>
<keyword evidence="1" id="KW-0812">Transmembrane</keyword>
<dbReference type="AlphaFoldDB" id="A0A841H0R7"/>
<feature type="transmembrane region" description="Helical" evidence="1">
    <location>
        <begin position="162"/>
        <end position="181"/>
    </location>
</feature>
<evidence type="ECO:0000256" key="1">
    <source>
        <dbReference type="SAM" id="Phobius"/>
    </source>
</evidence>
<evidence type="ECO:0000259" key="2">
    <source>
        <dbReference type="PROSITE" id="PS50990"/>
    </source>
</evidence>
<dbReference type="EMBL" id="JACHIA010000009">
    <property type="protein sequence ID" value="MBB6071607.1"/>
    <property type="molecule type" value="Genomic_DNA"/>
</dbReference>
<feature type="transmembrane region" description="Helical" evidence="1">
    <location>
        <begin position="201"/>
        <end position="219"/>
    </location>
</feature>
<gene>
    <name evidence="3" type="ORF">HNQ61_003235</name>
</gene>
<keyword evidence="1" id="KW-0472">Membrane</keyword>
<dbReference type="RefSeq" id="WP_170034902.1">
    <property type="nucleotide sequence ID" value="NZ_JABDTL010000001.1"/>
</dbReference>
<name>A0A841H0R7_9BACT</name>